<evidence type="ECO:0000256" key="2">
    <source>
        <dbReference type="ARBA" id="ARBA00006434"/>
    </source>
</evidence>
<dbReference type="GeneID" id="98659068"/>
<dbReference type="PANTHER" id="PTHR11819">
    <property type="entry name" value="SOLUTE CARRIER FAMILY 5"/>
    <property type="match status" value="1"/>
</dbReference>
<comment type="caution">
    <text evidence="8">The sequence shown here is derived from an EMBL/GenBank/DDBJ whole genome shotgun (WGS) entry which is preliminary data.</text>
</comment>
<dbReference type="AlphaFoldDB" id="A0AAW4VV51"/>
<evidence type="ECO:0000256" key="4">
    <source>
        <dbReference type="ARBA" id="ARBA00022989"/>
    </source>
</evidence>
<keyword evidence="4 7" id="KW-1133">Transmembrane helix</keyword>
<dbReference type="PANTHER" id="PTHR11819:SF195">
    <property type="entry name" value="SODIUM_GLUCOSE COTRANSPORTER 4"/>
    <property type="match status" value="1"/>
</dbReference>
<evidence type="ECO:0000313" key="9">
    <source>
        <dbReference type="Proteomes" id="UP001298753"/>
    </source>
</evidence>
<reference evidence="8 9" key="1">
    <citation type="submission" date="2021-10" db="EMBL/GenBank/DDBJ databases">
        <title>Anaerobic single-cell dispensing facilitates the cultivation of human gut bacteria.</title>
        <authorList>
            <person name="Afrizal A."/>
        </authorList>
    </citation>
    <scope>NUCLEOTIDE SEQUENCE [LARGE SCALE GENOMIC DNA]</scope>
    <source>
        <strain evidence="8 9">CLA-AA-H270</strain>
    </source>
</reference>
<evidence type="ECO:0000256" key="6">
    <source>
        <dbReference type="RuleBase" id="RU362091"/>
    </source>
</evidence>
<evidence type="ECO:0000256" key="7">
    <source>
        <dbReference type="SAM" id="Phobius"/>
    </source>
</evidence>
<feature type="transmembrane region" description="Helical" evidence="7">
    <location>
        <begin position="75"/>
        <end position="97"/>
    </location>
</feature>
<dbReference type="NCBIfam" id="TIGR00813">
    <property type="entry name" value="sss"/>
    <property type="match status" value="1"/>
</dbReference>
<feature type="transmembrane region" description="Helical" evidence="7">
    <location>
        <begin position="333"/>
        <end position="355"/>
    </location>
</feature>
<organism evidence="8 9">
    <name type="scientific">Agathobaculum butyriciproducens</name>
    <dbReference type="NCBI Taxonomy" id="1628085"/>
    <lineage>
        <taxon>Bacteria</taxon>
        <taxon>Bacillati</taxon>
        <taxon>Bacillota</taxon>
        <taxon>Clostridia</taxon>
        <taxon>Eubacteriales</taxon>
        <taxon>Butyricicoccaceae</taxon>
        <taxon>Agathobaculum</taxon>
    </lineage>
</organism>
<feature type="transmembrane region" description="Helical" evidence="7">
    <location>
        <begin position="529"/>
        <end position="555"/>
    </location>
</feature>
<feature type="transmembrane region" description="Helical" evidence="7">
    <location>
        <begin position="421"/>
        <end position="441"/>
    </location>
</feature>
<name>A0AAW4VV51_9FIRM</name>
<keyword evidence="9" id="KW-1185">Reference proteome</keyword>
<feature type="transmembrane region" description="Helical" evidence="7">
    <location>
        <begin position="159"/>
        <end position="179"/>
    </location>
</feature>
<sequence length="559" mass="60527">MLWTLISFVGFTILVAVISYFKTKGDNQSTSEGYFLAGRGLPGFVIAGSLLLTNLSAEQLVGSNGQTWLVGMSPMAFEVLAAPCCIALALFAAPRYLKSGITTIPQLIGLRFDRSTKLWFSILYIVLALVVQIPVVLYSGSLVFENIFGLSGILGVTKFQAIVILCIAISVIGSIYAIFGGLKAVAVSDTVNGVGLLIGGLAVPFLALHVLGSTANGGGIIEGMRYLIENHSDMLNSIAPAESSAPAVPWPTVFTGMVILGLQSWCTNQAYVQRVLAAKNLKEAQKGALLCATLKIIGFMYLALPGVIAYALFQLNGTEITMMDDAYPTMIMQIVPAPLMGFFAAVMFGAILSSFNSFLNSINTMFTLDIYKEFIKPEANELQMVKIGKKVGIMFAVLTTIIGPMVYFFPGGMRTFLDSLVMLVALPVLSAVFGGFFFKFLPKFTAKFILIFHIVFYGSFLLISPSYSLFGGGNGTIHYLYAVLVLWPLEMIIMALLNSNNKKKYPELEAWVQQDVGAVDLTPWKYRGIAAVGILLFIAVVYLSFSPLGIGTWAYSQPF</sequence>
<comment type="similarity">
    <text evidence="2 6">Belongs to the sodium:solute symporter (SSF) (TC 2.A.21) family.</text>
</comment>
<feature type="transmembrane region" description="Helical" evidence="7">
    <location>
        <begin position="479"/>
        <end position="497"/>
    </location>
</feature>
<feature type="transmembrane region" description="Helical" evidence="7">
    <location>
        <begin position="34"/>
        <end position="55"/>
    </location>
</feature>
<dbReference type="NCBIfam" id="NF007790">
    <property type="entry name" value="PRK10484.1"/>
    <property type="match status" value="1"/>
</dbReference>
<feature type="transmembrane region" description="Helical" evidence="7">
    <location>
        <begin position="391"/>
        <end position="409"/>
    </location>
</feature>
<dbReference type="InterPro" id="IPR038377">
    <property type="entry name" value="Na/Glc_symporter_sf"/>
</dbReference>
<dbReference type="Pfam" id="PF00474">
    <property type="entry name" value="SSF"/>
    <property type="match status" value="1"/>
</dbReference>
<dbReference type="EMBL" id="JAJEPX010000016">
    <property type="protein sequence ID" value="MCC2176801.1"/>
    <property type="molecule type" value="Genomic_DNA"/>
</dbReference>
<feature type="transmembrane region" description="Helical" evidence="7">
    <location>
        <begin position="118"/>
        <end position="139"/>
    </location>
</feature>
<dbReference type="GO" id="GO:0005412">
    <property type="term" value="F:D-glucose:sodium symporter activity"/>
    <property type="evidence" value="ECO:0007669"/>
    <property type="project" value="TreeGrafter"/>
</dbReference>
<comment type="subcellular location">
    <subcellularLocation>
        <location evidence="1">Membrane</location>
        <topology evidence="1">Multi-pass membrane protein</topology>
    </subcellularLocation>
</comment>
<dbReference type="CDD" id="cd10328">
    <property type="entry name" value="SLC5sbd_YidK"/>
    <property type="match status" value="1"/>
</dbReference>
<keyword evidence="3 7" id="KW-0812">Transmembrane</keyword>
<protein>
    <submittedName>
        <fullName evidence="8">Solute:sodium symporter family transporter</fullName>
    </submittedName>
</protein>
<evidence type="ECO:0000256" key="1">
    <source>
        <dbReference type="ARBA" id="ARBA00004141"/>
    </source>
</evidence>
<gene>
    <name evidence="8" type="ORF">LKD22_06630</name>
</gene>
<evidence type="ECO:0000313" key="8">
    <source>
        <dbReference type="EMBL" id="MCC2176801.1"/>
    </source>
</evidence>
<evidence type="ECO:0000256" key="3">
    <source>
        <dbReference type="ARBA" id="ARBA00022692"/>
    </source>
</evidence>
<dbReference type="RefSeq" id="WP_227600617.1">
    <property type="nucleotide sequence ID" value="NZ_JAJEPX010000016.1"/>
</dbReference>
<keyword evidence="5 7" id="KW-0472">Membrane</keyword>
<dbReference type="InterPro" id="IPR001734">
    <property type="entry name" value="Na/solute_symporter"/>
</dbReference>
<feature type="transmembrane region" description="Helical" evidence="7">
    <location>
        <begin position="287"/>
        <end position="313"/>
    </location>
</feature>
<dbReference type="PROSITE" id="PS50283">
    <property type="entry name" value="NA_SOLUT_SYMP_3"/>
    <property type="match status" value="1"/>
</dbReference>
<dbReference type="Gene3D" id="1.20.1730.10">
    <property type="entry name" value="Sodium/glucose cotransporter"/>
    <property type="match status" value="1"/>
</dbReference>
<evidence type="ECO:0000256" key="5">
    <source>
        <dbReference type="ARBA" id="ARBA00023136"/>
    </source>
</evidence>
<feature type="transmembrane region" description="Helical" evidence="7">
    <location>
        <begin position="191"/>
        <end position="211"/>
    </location>
</feature>
<accession>A0AAW4VV51</accession>
<dbReference type="GO" id="GO:0005886">
    <property type="term" value="C:plasma membrane"/>
    <property type="evidence" value="ECO:0007669"/>
    <property type="project" value="TreeGrafter"/>
</dbReference>
<feature type="transmembrane region" description="Helical" evidence="7">
    <location>
        <begin position="448"/>
        <end position="467"/>
    </location>
</feature>
<dbReference type="Proteomes" id="UP001298753">
    <property type="component" value="Unassembled WGS sequence"/>
</dbReference>
<feature type="transmembrane region" description="Helical" evidence="7">
    <location>
        <begin position="247"/>
        <end position="266"/>
    </location>
</feature>
<proteinExistence type="inferred from homology"/>
<feature type="transmembrane region" description="Helical" evidence="7">
    <location>
        <begin position="6"/>
        <end position="22"/>
    </location>
</feature>